<proteinExistence type="predicted"/>
<dbReference type="InParanoid" id="A0A078BF12"/>
<sequence length="257" mass="29622">MLSIPILKQYKVDLKILNHQVVLQYYIDLLIKKLLSLEKGGFIISEGSNLNIKDSILEYGQAQNYGGAIFLKCSHLSSSRCNYDIQANKLIGNQAGNSGGGIFYDLYRPLNLENNLYFNNNAQYGNDFASYGYKLKILKYDEAYLRQLISGGLIDSNSFQLGIFDQDQQLINTDNTSQLIVSSFNDGISISGNTLFVAVNGIFDIKDIRFRMHTWRGTFRWQMFSLYKRYIFSLYPRLNMQAMPTSYEMRWRQFNNG</sequence>
<protein>
    <submittedName>
        <fullName evidence="1">Uncharacterized protein</fullName>
    </submittedName>
</protein>
<evidence type="ECO:0000313" key="1">
    <source>
        <dbReference type="EMBL" id="CDW91742.1"/>
    </source>
</evidence>
<dbReference type="Proteomes" id="UP000039865">
    <property type="component" value="Unassembled WGS sequence"/>
</dbReference>
<name>A0A078BF12_STYLE</name>
<gene>
    <name evidence="1" type="primary">Contig19068.g20216</name>
    <name evidence="1" type="ORF">STYLEM_20902</name>
</gene>
<reference evidence="1 2" key="1">
    <citation type="submission" date="2014-06" db="EMBL/GenBank/DDBJ databases">
        <authorList>
            <person name="Swart Estienne"/>
        </authorList>
    </citation>
    <scope>NUCLEOTIDE SEQUENCE [LARGE SCALE GENOMIC DNA]</scope>
    <source>
        <strain evidence="1 2">130c</strain>
    </source>
</reference>
<dbReference type="AlphaFoldDB" id="A0A078BF12"/>
<dbReference type="OrthoDB" id="2116838at2759"/>
<organism evidence="1 2">
    <name type="scientific">Stylonychia lemnae</name>
    <name type="common">Ciliate</name>
    <dbReference type="NCBI Taxonomy" id="5949"/>
    <lineage>
        <taxon>Eukaryota</taxon>
        <taxon>Sar</taxon>
        <taxon>Alveolata</taxon>
        <taxon>Ciliophora</taxon>
        <taxon>Intramacronucleata</taxon>
        <taxon>Spirotrichea</taxon>
        <taxon>Stichotrichia</taxon>
        <taxon>Sporadotrichida</taxon>
        <taxon>Oxytrichidae</taxon>
        <taxon>Stylonychinae</taxon>
        <taxon>Stylonychia</taxon>
    </lineage>
</organism>
<dbReference type="EMBL" id="CCKQ01019712">
    <property type="protein sequence ID" value="CDW91742.1"/>
    <property type="molecule type" value="Genomic_DNA"/>
</dbReference>
<dbReference type="InterPro" id="IPR011050">
    <property type="entry name" value="Pectin_lyase_fold/virulence"/>
</dbReference>
<accession>A0A078BF12</accession>
<keyword evidence="2" id="KW-1185">Reference proteome</keyword>
<dbReference type="SUPFAM" id="SSF51126">
    <property type="entry name" value="Pectin lyase-like"/>
    <property type="match status" value="1"/>
</dbReference>
<evidence type="ECO:0000313" key="2">
    <source>
        <dbReference type="Proteomes" id="UP000039865"/>
    </source>
</evidence>